<comment type="caution">
    <text evidence="1">The sequence shown here is derived from an EMBL/GenBank/DDBJ whole genome shotgun (WGS) entry which is preliminary data.</text>
</comment>
<dbReference type="Proteomes" id="UP001149090">
    <property type="component" value="Unassembled WGS sequence"/>
</dbReference>
<sequence length="98" mass="12011">MEEIKNILKNEEFEIWEDYFKQKELFEQNKKSFLENKTQETLKATNEQAIELMEKAKKVLEIIQVYSTTNMQIWVKLWGIWTEEMKWHMTIHDGLELK</sequence>
<protein>
    <submittedName>
        <fullName evidence="1">Uncharacterized protein</fullName>
    </submittedName>
</protein>
<gene>
    <name evidence="1" type="ORF">M0811_02428</name>
</gene>
<keyword evidence="2" id="KW-1185">Reference proteome</keyword>
<evidence type="ECO:0000313" key="1">
    <source>
        <dbReference type="EMBL" id="KAJ5068495.1"/>
    </source>
</evidence>
<organism evidence="1 2">
    <name type="scientific">Anaeramoeba ignava</name>
    <name type="common">Anaerobic marine amoeba</name>
    <dbReference type="NCBI Taxonomy" id="1746090"/>
    <lineage>
        <taxon>Eukaryota</taxon>
        <taxon>Metamonada</taxon>
        <taxon>Anaeramoebidae</taxon>
        <taxon>Anaeramoeba</taxon>
    </lineage>
</organism>
<dbReference type="AlphaFoldDB" id="A0A9Q0LC07"/>
<dbReference type="EMBL" id="JAPDFW010000114">
    <property type="protein sequence ID" value="KAJ5068495.1"/>
    <property type="molecule type" value="Genomic_DNA"/>
</dbReference>
<accession>A0A9Q0LC07</accession>
<evidence type="ECO:0000313" key="2">
    <source>
        <dbReference type="Proteomes" id="UP001149090"/>
    </source>
</evidence>
<reference evidence="1" key="1">
    <citation type="submission" date="2022-10" db="EMBL/GenBank/DDBJ databases">
        <title>Novel sulphate-reducing endosymbionts in the free-living metamonad Anaeramoeba.</title>
        <authorList>
            <person name="Jerlstrom-Hultqvist J."/>
            <person name="Cepicka I."/>
            <person name="Gallot-Lavallee L."/>
            <person name="Salas-Leiva D."/>
            <person name="Curtis B.A."/>
            <person name="Zahonova K."/>
            <person name="Pipaliya S."/>
            <person name="Dacks J."/>
            <person name="Roger A.J."/>
        </authorList>
    </citation>
    <scope>NUCLEOTIDE SEQUENCE</scope>
    <source>
        <strain evidence="1">BMAN</strain>
    </source>
</reference>
<name>A0A9Q0LC07_ANAIG</name>
<proteinExistence type="predicted"/>